<evidence type="ECO:0000313" key="3">
    <source>
        <dbReference type="Proteomes" id="UP000824469"/>
    </source>
</evidence>
<evidence type="ECO:0000313" key="2">
    <source>
        <dbReference type="EMBL" id="KAH9302017.1"/>
    </source>
</evidence>
<dbReference type="Proteomes" id="UP000824469">
    <property type="component" value="Unassembled WGS sequence"/>
</dbReference>
<feature type="transmembrane region" description="Helical" evidence="1">
    <location>
        <begin position="41"/>
        <end position="59"/>
    </location>
</feature>
<dbReference type="EMBL" id="JAHRHJ020000009">
    <property type="protein sequence ID" value="KAH9302017.1"/>
    <property type="molecule type" value="Genomic_DNA"/>
</dbReference>
<feature type="non-terminal residue" evidence="2">
    <location>
        <position position="1"/>
    </location>
</feature>
<accession>A0AA38CQU2</accession>
<evidence type="ECO:0000256" key="1">
    <source>
        <dbReference type="SAM" id="Phobius"/>
    </source>
</evidence>
<keyword evidence="3" id="KW-1185">Reference proteome</keyword>
<sequence length="184" mass="21077">ILNEAQAKTVLCGSQYQYGLNRLAHENKSKSLRRLKARRRFLLYVVFLVVKEYIGPAISHELERFPLHSIGRPLFLFDPSAETPLEAMKHTRRATPIVYLPQRELCCPLELPFRENMTDLFFHLVDSIVTASNKEIVQTDLEGSTSIAKPMKTPVAARRPSEAELYAKRCRGEWSPNVFLDVCC</sequence>
<proteinExistence type="predicted"/>
<name>A0AA38CQU2_TAXCH</name>
<keyword evidence="1" id="KW-0812">Transmembrane</keyword>
<reference evidence="2 3" key="1">
    <citation type="journal article" date="2021" name="Nat. Plants">
        <title>The Taxus genome provides insights into paclitaxel biosynthesis.</title>
        <authorList>
            <person name="Xiong X."/>
            <person name="Gou J."/>
            <person name="Liao Q."/>
            <person name="Li Y."/>
            <person name="Zhou Q."/>
            <person name="Bi G."/>
            <person name="Li C."/>
            <person name="Du R."/>
            <person name="Wang X."/>
            <person name="Sun T."/>
            <person name="Guo L."/>
            <person name="Liang H."/>
            <person name="Lu P."/>
            <person name="Wu Y."/>
            <person name="Zhang Z."/>
            <person name="Ro D.K."/>
            <person name="Shang Y."/>
            <person name="Huang S."/>
            <person name="Yan J."/>
        </authorList>
    </citation>
    <scope>NUCLEOTIDE SEQUENCE [LARGE SCALE GENOMIC DNA]</scope>
    <source>
        <strain evidence="2">Ta-2019</strain>
    </source>
</reference>
<protein>
    <submittedName>
        <fullName evidence="2">Uncharacterized protein</fullName>
    </submittedName>
</protein>
<keyword evidence="1" id="KW-0472">Membrane</keyword>
<keyword evidence="1" id="KW-1133">Transmembrane helix</keyword>
<feature type="non-terminal residue" evidence="2">
    <location>
        <position position="184"/>
    </location>
</feature>
<comment type="caution">
    <text evidence="2">The sequence shown here is derived from an EMBL/GenBank/DDBJ whole genome shotgun (WGS) entry which is preliminary data.</text>
</comment>
<organism evidence="2 3">
    <name type="scientific">Taxus chinensis</name>
    <name type="common">Chinese yew</name>
    <name type="synonym">Taxus wallichiana var. chinensis</name>
    <dbReference type="NCBI Taxonomy" id="29808"/>
    <lineage>
        <taxon>Eukaryota</taxon>
        <taxon>Viridiplantae</taxon>
        <taxon>Streptophyta</taxon>
        <taxon>Embryophyta</taxon>
        <taxon>Tracheophyta</taxon>
        <taxon>Spermatophyta</taxon>
        <taxon>Pinopsida</taxon>
        <taxon>Pinidae</taxon>
        <taxon>Conifers II</taxon>
        <taxon>Cupressales</taxon>
        <taxon>Taxaceae</taxon>
        <taxon>Taxus</taxon>
    </lineage>
</organism>
<gene>
    <name evidence="2" type="ORF">KI387_013600</name>
</gene>
<dbReference type="AlphaFoldDB" id="A0AA38CQU2"/>